<organism evidence="3 4">
    <name type="scientific">Vitis vinifera</name>
    <name type="common">Grape</name>
    <dbReference type="NCBI Taxonomy" id="29760"/>
    <lineage>
        <taxon>Eukaryota</taxon>
        <taxon>Viridiplantae</taxon>
        <taxon>Streptophyta</taxon>
        <taxon>Embryophyta</taxon>
        <taxon>Tracheophyta</taxon>
        <taxon>Spermatophyta</taxon>
        <taxon>Magnoliopsida</taxon>
        <taxon>eudicotyledons</taxon>
        <taxon>Gunneridae</taxon>
        <taxon>Pentapetalae</taxon>
        <taxon>rosids</taxon>
        <taxon>Vitales</taxon>
        <taxon>Vitaceae</taxon>
        <taxon>Viteae</taxon>
        <taxon>Vitis</taxon>
    </lineage>
</organism>
<keyword evidence="1" id="KW-0812">Transmembrane</keyword>
<gene>
    <name evidence="3" type="primary">RE1_890</name>
    <name evidence="3" type="ORF">CK203_053018</name>
</gene>
<proteinExistence type="predicted"/>
<dbReference type="AlphaFoldDB" id="A0A438GMI8"/>
<dbReference type="InterPro" id="IPR013103">
    <property type="entry name" value="RVT_2"/>
</dbReference>
<comment type="caution">
    <text evidence="3">The sequence shown here is derived from an EMBL/GenBank/DDBJ whole genome shotgun (WGS) entry which is preliminary data.</text>
</comment>
<evidence type="ECO:0000256" key="1">
    <source>
        <dbReference type="SAM" id="Phobius"/>
    </source>
</evidence>
<feature type="domain" description="Reverse transcriptase Ty1/copia-type" evidence="2">
    <location>
        <begin position="392"/>
        <end position="469"/>
    </location>
</feature>
<dbReference type="PANTHER" id="PTHR34222:SF100">
    <property type="entry name" value="CCHC-TYPE DOMAIN-CONTAINING PROTEIN"/>
    <property type="match status" value="1"/>
</dbReference>
<name>A0A438GMI8_VITVI</name>
<evidence type="ECO:0000313" key="3">
    <source>
        <dbReference type="EMBL" id="RVW73421.1"/>
    </source>
</evidence>
<evidence type="ECO:0000313" key="4">
    <source>
        <dbReference type="Proteomes" id="UP000288805"/>
    </source>
</evidence>
<dbReference type="Proteomes" id="UP000288805">
    <property type="component" value="Unassembled WGS sequence"/>
</dbReference>
<keyword evidence="1" id="KW-1133">Transmembrane helix</keyword>
<accession>A0A438GMI8</accession>
<feature type="transmembrane region" description="Helical" evidence="1">
    <location>
        <begin position="347"/>
        <end position="365"/>
    </location>
</feature>
<reference evidence="3 4" key="1">
    <citation type="journal article" date="2018" name="PLoS Genet.">
        <title>Population sequencing reveals clonal diversity and ancestral inbreeding in the grapevine cultivar Chardonnay.</title>
        <authorList>
            <person name="Roach M.J."/>
            <person name="Johnson D.L."/>
            <person name="Bohlmann J."/>
            <person name="van Vuuren H.J."/>
            <person name="Jones S.J."/>
            <person name="Pretorius I.S."/>
            <person name="Schmidt S.A."/>
            <person name="Borneman A.R."/>
        </authorList>
    </citation>
    <scope>NUCLEOTIDE SEQUENCE [LARGE SCALE GENOMIC DNA]</scope>
    <source>
        <strain evidence="4">cv. Chardonnay</strain>
        <tissue evidence="3">Leaf</tissue>
    </source>
</reference>
<dbReference type="EMBL" id="QGNW01000392">
    <property type="protein sequence ID" value="RVW73421.1"/>
    <property type="molecule type" value="Genomic_DNA"/>
</dbReference>
<dbReference type="PANTHER" id="PTHR34222">
    <property type="entry name" value="GAG_PRE-INTEGRS DOMAIN-CONTAINING PROTEIN"/>
    <property type="match status" value="1"/>
</dbReference>
<feature type="transmembrane region" description="Helical" evidence="1">
    <location>
        <begin position="325"/>
        <end position="341"/>
    </location>
</feature>
<sequence>MVSERVAAFEGCISAAVGSLMIRIMLRPTLRVIEVAKHYNNNVFHRCLGYDLILSSVEPHLVLNLRPDKTAAAMWNYLHTVYNEDNSARRFQLEYEMSNFTQGSLSIEEYFSSFQTLWTNYFDVVYANVLAAVLSTVQAVHATSKRDQFLMKLCPDFEIARSNMMNRHLVPSLDGCLSELMREKQRIVTQATMEHRANVSALVSVAYAAQGWNKGHIISVCLIRLERKQGIAYHASIGVSSSSALPAVSSVVPIPAPTALANPNTLTPEMSVKCAFLGYAIPHKGYVCYDPHACRSNLVLCMKDVVDMSQVPLPLCPIPILNRRLILLLVPLLFVGLLVLISRPPDWYGLFSLVSLVATLCTIYIPSCYKQAMEHECWQNAKQTKLQALEENHTWDIVPCPPTVKPIRSKWVFSVKLHFDGSLDRYKARLVALDNKQEYEVDYEETFAPIAKMTTVRTILAITTSHGWTASDGCEEYFSSW</sequence>
<dbReference type="Pfam" id="PF07727">
    <property type="entry name" value="RVT_2"/>
    <property type="match status" value="1"/>
</dbReference>
<keyword evidence="1" id="KW-0472">Membrane</keyword>
<evidence type="ECO:0000259" key="2">
    <source>
        <dbReference type="Pfam" id="PF07727"/>
    </source>
</evidence>
<protein>
    <submittedName>
        <fullName evidence="3">Retrovirus-related Pol polyprotein from transposon RE1</fullName>
    </submittedName>
</protein>